<dbReference type="Pfam" id="PF00378">
    <property type="entry name" value="ECH_1"/>
    <property type="match status" value="1"/>
</dbReference>
<protein>
    <submittedName>
        <fullName evidence="2">Methylglutaconyl-CoA hydratase</fullName>
        <ecNumber evidence="2">4.2.1.18</ecNumber>
    </submittedName>
</protein>
<dbReference type="InterPro" id="IPR014748">
    <property type="entry name" value="Enoyl-CoA_hydra_C"/>
</dbReference>
<dbReference type="PANTHER" id="PTHR42964:SF1">
    <property type="entry name" value="POLYKETIDE BIOSYNTHESIS ENOYL-COA HYDRATASE PKSH-RELATED"/>
    <property type="match status" value="1"/>
</dbReference>
<accession>A0A6J4L5B7</accession>
<dbReference type="Gene3D" id="3.90.226.10">
    <property type="entry name" value="2-enoyl-CoA Hydratase, Chain A, domain 1"/>
    <property type="match status" value="1"/>
</dbReference>
<dbReference type="SUPFAM" id="SSF52096">
    <property type="entry name" value="ClpP/crotonase"/>
    <property type="match status" value="1"/>
</dbReference>
<dbReference type="EC" id="4.2.1.18" evidence="2"/>
<gene>
    <name evidence="2" type="ORF">AVDCRST_MAG34-1577</name>
</gene>
<dbReference type="GO" id="GO:0004490">
    <property type="term" value="F:methylglutaconyl-CoA hydratase activity"/>
    <property type="evidence" value="ECO:0007669"/>
    <property type="project" value="UniProtKB-EC"/>
</dbReference>
<dbReference type="EMBL" id="CADCUI010000001">
    <property type="protein sequence ID" value="CAA9323452.1"/>
    <property type="molecule type" value="Genomic_DNA"/>
</dbReference>
<dbReference type="NCBIfam" id="NF005879">
    <property type="entry name" value="PRK07827.1"/>
    <property type="match status" value="1"/>
</dbReference>
<reference evidence="2" key="1">
    <citation type="submission" date="2020-02" db="EMBL/GenBank/DDBJ databases">
        <authorList>
            <person name="Meier V. D."/>
        </authorList>
    </citation>
    <scope>NUCLEOTIDE SEQUENCE</scope>
    <source>
        <strain evidence="2">AVDCRST_MAG34</strain>
    </source>
</reference>
<proteinExistence type="inferred from homology"/>
<dbReference type="InterPro" id="IPR029045">
    <property type="entry name" value="ClpP/crotonase-like_dom_sf"/>
</dbReference>
<dbReference type="Gene3D" id="1.10.12.10">
    <property type="entry name" value="Lyase 2-enoyl-coa Hydratase, Chain A, domain 2"/>
    <property type="match status" value="1"/>
</dbReference>
<dbReference type="InterPro" id="IPR001753">
    <property type="entry name" value="Enoyl-CoA_hydra/iso"/>
</dbReference>
<name>A0A6J4L5B7_9ACTN</name>
<organism evidence="2">
    <name type="scientific">uncultured Nocardioidaceae bacterium</name>
    <dbReference type="NCBI Taxonomy" id="253824"/>
    <lineage>
        <taxon>Bacteria</taxon>
        <taxon>Bacillati</taxon>
        <taxon>Actinomycetota</taxon>
        <taxon>Actinomycetes</taxon>
        <taxon>Propionibacteriales</taxon>
        <taxon>Nocardioidaceae</taxon>
        <taxon>environmental samples</taxon>
    </lineage>
</organism>
<dbReference type="InterPro" id="IPR051683">
    <property type="entry name" value="Enoyl-CoA_Hydratase/Isomerase"/>
</dbReference>
<dbReference type="CDD" id="cd06558">
    <property type="entry name" value="crotonase-like"/>
    <property type="match status" value="1"/>
</dbReference>
<evidence type="ECO:0000313" key="2">
    <source>
        <dbReference type="EMBL" id="CAA9323452.1"/>
    </source>
</evidence>
<dbReference type="AlphaFoldDB" id="A0A6J4L5B7"/>
<comment type="similarity">
    <text evidence="1">Belongs to the enoyl-CoA hydratase/isomerase family.</text>
</comment>
<sequence>MTNALVQYAVSDGVATLILDSPHNRNALSRRLVSELFEGFDRAEADDDVRVVVLTASGSVFCSGADLAEASDDGMEDGARRIVDLQRRIVGSDKPVVARVQGAVRAGGTGVVAAADIAICADDVTFALTEVRLGLAAAVISLTVLPRLTSRAAARTFLTGETFDAGAAAAMGLVTTAVPQEQLDDEVGRVVDDLRKGHPQGLRESKRLVNAELLARIDESGADVADLSARLFGSEDAREAMAAFLARRQER</sequence>
<evidence type="ECO:0000256" key="1">
    <source>
        <dbReference type="ARBA" id="ARBA00005254"/>
    </source>
</evidence>
<keyword evidence="2" id="KW-0456">Lyase</keyword>
<dbReference type="PANTHER" id="PTHR42964">
    <property type="entry name" value="ENOYL-COA HYDRATASE"/>
    <property type="match status" value="1"/>
</dbReference>